<sequence length="335" mass="35226">MSINRWFLGRALRIACERQVGQSGGRMQVIAHLAARAGHDRHLRVTGLVGETISGRGLAAGGEAPPPVALTLSEAAAGRARYVVYLRRHEFHEHDSARLVLRVWLRWYWLAAWLDDFASRGFRRANVMRVARMEVAKRVAALSAELQQPVAPSALLALADGPQLPHDATLEERQGFVDRVLRTLVTAGLVQARGEGFEIAPRAAVALEAYDADLQRYRQLAAMRRAIHALILATGIAALEVGGTVAPAPAPDEADLSAATCRSGCGACDPDFSGGPAELAPAAALDTAARRPGVSTGGAGFAGARASRTGAAAHASAPIRALTARRLAAAGQGQA</sequence>
<accession>A0A2A7SGS9</accession>
<dbReference type="AlphaFoldDB" id="A0A2A7SGS9"/>
<proteinExistence type="predicted"/>
<evidence type="ECO:0000313" key="1">
    <source>
        <dbReference type="EMBL" id="PEH42728.1"/>
    </source>
</evidence>
<name>A0A2A7SGS9_BURGA</name>
<reference evidence="2" key="1">
    <citation type="submission" date="2017-09" db="EMBL/GenBank/DDBJ databases">
        <title>FDA dAtabase for Regulatory Grade micrObial Sequences (FDA-ARGOS): Supporting development and validation of Infectious Disease Dx tests.</title>
        <authorList>
            <person name="Minogue T."/>
            <person name="Wolcott M."/>
            <person name="Wasieloski L."/>
            <person name="Aguilar W."/>
            <person name="Moore D."/>
            <person name="Tallon L."/>
            <person name="Sadzewicz L."/>
            <person name="Ott S."/>
            <person name="Zhao X."/>
            <person name="Nagaraj S."/>
            <person name="Vavikolanu K."/>
            <person name="Aluvathingal J."/>
            <person name="Nadendla S."/>
            <person name="Sichtig H."/>
        </authorList>
    </citation>
    <scope>NUCLEOTIDE SEQUENCE [LARGE SCALE GENOMIC DNA]</scope>
    <source>
        <strain evidence="2">FDAARGOS_390</strain>
    </source>
</reference>
<evidence type="ECO:0000313" key="2">
    <source>
        <dbReference type="Proteomes" id="UP000220629"/>
    </source>
</evidence>
<comment type="caution">
    <text evidence="1">The sequence shown here is derived from an EMBL/GenBank/DDBJ whole genome shotgun (WGS) entry which is preliminary data.</text>
</comment>
<dbReference type="EMBL" id="PDDY01000001">
    <property type="protein sequence ID" value="PEH42728.1"/>
    <property type="molecule type" value="Genomic_DNA"/>
</dbReference>
<dbReference type="Proteomes" id="UP000220629">
    <property type="component" value="Unassembled WGS sequence"/>
</dbReference>
<organism evidence="1 2">
    <name type="scientific">Burkholderia gladioli</name>
    <name type="common">Pseudomonas marginata</name>
    <name type="synonym">Phytomonas marginata</name>
    <dbReference type="NCBI Taxonomy" id="28095"/>
    <lineage>
        <taxon>Bacteria</taxon>
        <taxon>Pseudomonadati</taxon>
        <taxon>Pseudomonadota</taxon>
        <taxon>Betaproteobacteria</taxon>
        <taxon>Burkholderiales</taxon>
        <taxon>Burkholderiaceae</taxon>
        <taxon>Burkholderia</taxon>
    </lineage>
</organism>
<dbReference type="RefSeq" id="WP_096751279.1">
    <property type="nucleotide sequence ID" value="NZ_CADEPO010000026.1"/>
</dbReference>
<protein>
    <submittedName>
        <fullName evidence="1">Uncharacterized protein</fullName>
    </submittedName>
</protein>
<gene>
    <name evidence="1" type="ORF">CRM94_11505</name>
</gene>